<dbReference type="Proteomes" id="UP000604046">
    <property type="component" value="Unassembled WGS sequence"/>
</dbReference>
<dbReference type="EMBL" id="CAJNDS010002135">
    <property type="protein sequence ID" value="CAE7346148.1"/>
    <property type="molecule type" value="Genomic_DNA"/>
</dbReference>
<accession>A0A812PA27</accession>
<reference evidence="2" key="1">
    <citation type="submission" date="2021-02" db="EMBL/GenBank/DDBJ databases">
        <authorList>
            <person name="Dougan E. K."/>
            <person name="Rhodes N."/>
            <person name="Thang M."/>
            <person name="Chan C."/>
        </authorList>
    </citation>
    <scope>NUCLEOTIDE SEQUENCE</scope>
</reference>
<dbReference type="AlphaFoldDB" id="A0A812PA27"/>
<comment type="caution">
    <text evidence="2">The sequence shown here is derived from an EMBL/GenBank/DDBJ whole genome shotgun (WGS) entry which is preliminary data.</text>
</comment>
<name>A0A812PA27_9DINO</name>
<feature type="compositionally biased region" description="Low complexity" evidence="1">
    <location>
        <begin position="38"/>
        <end position="53"/>
    </location>
</feature>
<evidence type="ECO:0000313" key="2">
    <source>
        <dbReference type="EMBL" id="CAE7346148.1"/>
    </source>
</evidence>
<proteinExistence type="predicted"/>
<sequence>MANNRPFAEERPAARQRVVSPGQSRHAEAAAPPGLSRPAEAAAPAPIDTEAAPRPMVVEPATPPSRERIAMNRGMQIIYETLGRVVSWGQVIGGTDIDHARDRDVNWPTWVGYMWAVMRALDIPGMSVDNALYAIPVHGTVDTFQIMGPDHVKSYLRGWHNWRWDYATDAWKRDY</sequence>
<keyword evidence="3" id="KW-1185">Reference proteome</keyword>
<feature type="region of interest" description="Disordered" evidence="1">
    <location>
        <begin position="1"/>
        <end position="62"/>
    </location>
</feature>
<evidence type="ECO:0000256" key="1">
    <source>
        <dbReference type="SAM" id="MobiDB-lite"/>
    </source>
</evidence>
<gene>
    <name evidence="2" type="ORF">SNAT2548_LOCUS18159</name>
</gene>
<organism evidence="2 3">
    <name type="scientific">Symbiodinium natans</name>
    <dbReference type="NCBI Taxonomy" id="878477"/>
    <lineage>
        <taxon>Eukaryota</taxon>
        <taxon>Sar</taxon>
        <taxon>Alveolata</taxon>
        <taxon>Dinophyceae</taxon>
        <taxon>Suessiales</taxon>
        <taxon>Symbiodiniaceae</taxon>
        <taxon>Symbiodinium</taxon>
    </lineage>
</organism>
<protein>
    <submittedName>
        <fullName evidence="2">Uncharacterized protein</fullName>
    </submittedName>
</protein>
<evidence type="ECO:0000313" key="3">
    <source>
        <dbReference type="Proteomes" id="UP000604046"/>
    </source>
</evidence>